<dbReference type="EMBL" id="KZ819293">
    <property type="protein sequence ID" value="PWN97887.1"/>
    <property type="molecule type" value="Genomic_DNA"/>
</dbReference>
<dbReference type="RefSeq" id="XP_025598166.1">
    <property type="nucleotide sequence ID" value="XM_025740597.1"/>
</dbReference>
<evidence type="ECO:0000313" key="4">
    <source>
        <dbReference type="Proteomes" id="UP000245946"/>
    </source>
</evidence>
<proteinExistence type="predicted"/>
<dbReference type="AlphaFoldDB" id="A0A316Z7X5"/>
<dbReference type="GeneID" id="37268143"/>
<reference evidence="3 4" key="1">
    <citation type="journal article" date="2018" name="Mol. Biol. Evol.">
        <title>Broad Genomic Sampling Reveals a Smut Pathogenic Ancestry of the Fungal Clade Ustilaginomycotina.</title>
        <authorList>
            <person name="Kijpornyongpan T."/>
            <person name="Mondo S.J."/>
            <person name="Barry K."/>
            <person name="Sandor L."/>
            <person name="Lee J."/>
            <person name="Lipzen A."/>
            <person name="Pangilinan J."/>
            <person name="LaButti K."/>
            <person name="Hainaut M."/>
            <person name="Henrissat B."/>
            <person name="Grigoriev I.V."/>
            <person name="Spatafora J.W."/>
            <person name="Aime M.C."/>
        </authorList>
    </citation>
    <scope>NUCLEOTIDE SEQUENCE [LARGE SCALE GENOMIC DNA]</scope>
    <source>
        <strain evidence="3 4">MCA 4186</strain>
    </source>
</reference>
<feature type="compositionally biased region" description="Pro residues" evidence="1">
    <location>
        <begin position="463"/>
        <end position="489"/>
    </location>
</feature>
<evidence type="ECO:0000313" key="3">
    <source>
        <dbReference type="EMBL" id="PWN97887.1"/>
    </source>
</evidence>
<dbReference type="STRING" id="58919.A0A316Z7X5"/>
<feature type="region of interest" description="Disordered" evidence="1">
    <location>
        <begin position="400"/>
        <end position="498"/>
    </location>
</feature>
<feature type="transmembrane region" description="Helical" evidence="2">
    <location>
        <begin position="54"/>
        <end position="76"/>
    </location>
</feature>
<name>A0A316Z7X5_9BASI</name>
<organism evidence="3 4">
    <name type="scientific">Tilletiopsis washingtonensis</name>
    <dbReference type="NCBI Taxonomy" id="58919"/>
    <lineage>
        <taxon>Eukaryota</taxon>
        <taxon>Fungi</taxon>
        <taxon>Dikarya</taxon>
        <taxon>Basidiomycota</taxon>
        <taxon>Ustilaginomycotina</taxon>
        <taxon>Exobasidiomycetes</taxon>
        <taxon>Entylomatales</taxon>
        <taxon>Entylomatales incertae sedis</taxon>
        <taxon>Tilletiopsis</taxon>
    </lineage>
</organism>
<feature type="compositionally biased region" description="Low complexity" evidence="1">
    <location>
        <begin position="247"/>
        <end position="256"/>
    </location>
</feature>
<keyword evidence="2" id="KW-0472">Membrane</keyword>
<feature type="compositionally biased region" description="Polar residues" evidence="1">
    <location>
        <begin position="446"/>
        <end position="455"/>
    </location>
</feature>
<evidence type="ECO:0000256" key="2">
    <source>
        <dbReference type="SAM" id="Phobius"/>
    </source>
</evidence>
<protein>
    <submittedName>
        <fullName evidence="3">Uncharacterized protein</fullName>
    </submittedName>
</protein>
<feature type="compositionally biased region" description="Polar residues" evidence="1">
    <location>
        <begin position="332"/>
        <end position="343"/>
    </location>
</feature>
<feature type="region of interest" description="Disordered" evidence="1">
    <location>
        <begin position="311"/>
        <end position="376"/>
    </location>
</feature>
<feature type="compositionally biased region" description="Basic and acidic residues" evidence="1">
    <location>
        <begin position="349"/>
        <end position="361"/>
    </location>
</feature>
<evidence type="ECO:0000256" key="1">
    <source>
        <dbReference type="SAM" id="MobiDB-lite"/>
    </source>
</evidence>
<accession>A0A316Z7X5</accession>
<gene>
    <name evidence="3" type="ORF">FA09DRAFT_30911</name>
</gene>
<feature type="compositionally biased region" description="Low complexity" evidence="1">
    <location>
        <begin position="182"/>
        <end position="191"/>
    </location>
</feature>
<keyword evidence="4" id="KW-1185">Reference proteome</keyword>
<sequence>MQGFVKHVVRSPLAPSTVESIAARSLEHLASRAETSSAKLTGSLRQRSSGLDPIEIIIILGTFVCVFALLVLVGTLCKVFNRPSTEAHPYYGGNGLYHPSAAGYGGGPGSQAAARAAAAGAGGPGSSTNLLSVEQKYNARASLLDAASPMGAGGTGSSPHLDDSFGDSSTNSVDDYFGMRKPSAAAGPSHAPHGRNASSNMGHSRGESSGIHLPGPSAARRHGGGASGQHPALLSGGPSPDGGGFRPGQVVVPAGYGTAGPGGPAPQLRAAPRGPPPATDARRRSKYARADGRRIDSVGPGVLRKSMFLASDEAPTDAAAQRTSMYAGGSRVQRQQSGNSEGNTSGGLRRVDSVGRGDARRRSQAYPAGAGASARTPSMYGALANDRAMMRSAQADNFGAGRGGAARGDPLGAARNNEGYESMDSPSSVGPPGAALKAGPRMPKQYAQQPSSYASAGQEQYGPPQPPPQLSMPPPGVRVPRAMGPPSPGIAPGMRMPPMGGYAHQAPLAAGGGGRQIL</sequence>
<dbReference type="Proteomes" id="UP000245946">
    <property type="component" value="Unassembled WGS sequence"/>
</dbReference>
<keyword evidence="2" id="KW-1133">Transmembrane helix</keyword>
<keyword evidence="2" id="KW-0812">Transmembrane</keyword>
<feature type="region of interest" description="Disordered" evidence="1">
    <location>
        <begin position="148"/>
        <end position="298"/>
    </location>
</feature>
<dbReference type="OrthoDB" id="3366127at2759"/>